<keyword evidence="2" id="KW-1185">Reference proteome</keyword>
<feature type="non-terminal residue" evidence="1">
    <location>
        <position position="191"/>
    </location>
</feature>
<comment type="caution">
    <text evidence="1">The sequence shown here is derived from an EMBL/GenBank/DDBJ whole genome shotgun (WGS) entry which is preliminary data.</text>
</comment>
<sequence length="191" mass="21737">MSSFQRQQAILGFIKKNSQEGEILKDALSKIEKREKSFRNLALQHQTNIAKESNISRIWELSSTNTALDEKYINDMQSEMSQCEVVLAHQGESAKMGILAVEDAEDRYENEDAENFNVKKHWTMEGKVDQIRYVISFISSSSVTSNTPVECPYIVQDIALSAADKELEVLKLALVNENDIEMFTLGLHIYQ</sequence>
<accession>A0AAV2R1Z6</accession>
<organism evidence="1 2">
    <name type="scientific">Meganyctiphanes norvegica</name>
    <name type="common">Northern krill</name>
    <name type="synonym">Thysanopoda norvegica</name>
    <dbReference type="NCBI Taxonomy" id="48144"/>
    <lineage>
        <taxon>Eukaryota</taxon>
        <taxon>Metazoa</taxon>
        <taxon>Ecdysozoa</taxon>
        <taxon>Arthropoda</taxon>
        <taxon>Crustacea</taxon>
        <taxon>Multicrustacea</taxon>
        <taxon>Malacostraca</taxon>
        <taxon>Eumalacostraca</taxon>
        <taxon>Eucarida</taxon>
        <taxon>Euphausiacea</taxon>
        <taxon>Euphausiidae</taxon>
        <taxon>Meganyctiphanes</taxon>
    </lineage>
</organism>
<gene>
    <name evidence="1" type="ORF">MNOR_LOCUS19869</name>
</gene>
<dbReference type="AlphaFoldDB" id="A0AAV2R1Z6"/>
<protein>
    <submittedName>
        <fullName evidence="1">Uncharacterized protein</fullName>
    </submittedName>
</protein>
<name>A0AAV2R1Z6_MEGNR</name>
<dbReference type="Proteomes" id="UP001497623">
    <property type="component" value="Unassembled WGS sequence"/>
</dbReference>
<evidence type="ECO:0000313" key="2">
    <source>
        <dbReference type="Proteomes" id="UP001497623"/>
    </source>
</evidence>
<evidence type="ECO:0000313" key="1">
    <source>
        <dbReference type="EMBL" id="CAL4112349.1"/>
    </source>
</evidence>
<dbReference type="EMBL" id="CAXKWB010014986">
    <property type="protein sequence ID" value="CAL4112349.1"/>
    <property type="molecule type" value="Genomic_DNA"/>
</dbReference>
<reference evidence="1 2" key="1">
    <citation type="submission" date="2024-05" db="EMBL/GenBank/DDBJ databases">
        <authorList>
            <person name="Wallberg A."/>
        </authorList>
    </citation>
    <scope>NUCLEOTIDE SEQUENCE [LARGE SCALE GENOMIC DNA]</scope>
</reference>
<proteinExistence type="predicted"/>